<evidence type="ECO:0000256" key="2">
    <source>
        <dbReference type="ARBA" id="ARBA00022827"/>
    </source>
</evidence>
<dbReference type="InterPro" id="IPR016169">
    <property type="entry name" value="FAD-bd_PCMH_sub2"/>
</dbReference>
<dbReference type="InterPro" id="IPR016164">
    <property type="entry name" value="FAD-linked_Oxase-like_C"/>
</dbReference>
<comment type="caution">
    <text evidence="5">The sequence shown here is derived from an EMBL/GenBank/DDBJ whole genome shotgun (WGS) entry which is preliminary data.</text>
</comment>
<feature type="domain" description="FAD-binding PCMH-type" evidence="4">
    <location>
        <begin position="1"/>
        <end position="178"/>
    </location>
</feature>
<evidence type="ECO:0000259" key="4">
    <source>
        <dbReference type="PROSITE" id="PS51387"/>
    </source>
</evidence>
<dbReference type="Proteomes" id="UP000294547">
    <property type="component" value="Unassembled WGS sequence"/>
</dbReference>
<keyword evidence="1" id="KW-0285">Flavoprotein</keyword>
<dbReference type="GO" id="GO:0003824">
    <property type="term" value="F:catalytic activity"/>
    <property type="evidence" value="ECO:0007669"/>
    <property type="project" value="InterPro"/>
</dbReference>
<keyword evidence="2" id="KW-0274">FAD</keyword>
<name>A0A4R6RBG6_9HYPH</name>
<evidence type="ECO:0000256" key="1">
    <source>
        <dbReference type="ARBA" id="ARBA00022630"/>
    </source>
</evidence>
<reference evidence="5 6" key="1">
    <citation type="submission" date="2019-03" db="EMBL/GenBank/DDBJ databases">
        <title>Genomic Encyclopedia of Type Strains, Phase IV (KMG-IV): sequencing the most valuable type-strain genomes for metagenomic binning, comparative biology and taxonomic classification.</title>
        <authorList>
            <person name="Goeker M."/>
        </authorList>
    </citation>
    <scope>NUCLEOTIDE SEQUENCE [LARGE SCALE GENOMIC DNA]</scope>
    <source>
        <strain evidence="5 6">DSM 102969</strain>
    </source>
</reference>
<keyword evidence="6" id="KW-1185">Reference proteome</keyword>
<proteinExistence type="predicted"/>
<dbReference type="InterPro" id="IPR016166">
    <property type="entry name" value="FAD-bd_PCMH"/>
</dbReference>
<dbReference type="RefSeq" id="WP_126538467.1">
    <property type="nucleotide sequence ID" value="NZ_BSPM01000009.1"/>
</dbReference>
<evidence type="ECO:0000256" key="3">
    <source>
        <dbReference type="SAM" id="MobiDB-lite"/>
    </source>
</evidence>
<evidence type="ECO:0000313" key="5">
    <source>
        <dbReference type="EMBL" id="TDP83483.1"/>
    </source>
</evidence>
<sequence>MERPVTDEDVRAVVADAAASGTPIAPRGHGTRAGLGRPVEHRPLDLSAVTGIVAYEPAELVLTARAGTPLAEIAVAVDAAGQELAFEPPLAGLAHGEAGAGTVGGLVATALSGPRRIRAGALRDHVLGVTAVSGRGEIFRAGGKVVKNVTGYDLSKGLAGSFGTLAVLTEVTLKVMPKAETAATVLLAGLSDARAVAAMTAAMGAPVDVSAASHLPAPAAARLGFPAAVTLLRLEGVAPSVEERAGRLAGLLKPFGTAERLGSAETARIFAALRDGALFADNRDHPLWRVSVAPTAGPAIAAAVPDAATVVYDWSGGLVLLAVDPAAPDAHAARVRAAVAAAGGGHATLLRGAPDLRLRVPPFEPQPAALAALARRLKAEFDPAGILNPGRMDF</sequence>
<feature type="region of interest" description="Disordered" evidence="3">
    <location>
        <begin position="16"/>
        <end position="39"/>
    </location>
</feature>
<dbReference type="EMBL" id="SNXY01000009">
    <property type="protein sequence ID" value="TDP83483.1"/>
    <property type="molecule type" value="Genomic_DNA"/>
</dbReference>
<dbReference type="PANTHER" id="PTHR11748">
    <property type="entry name" value="D-LACTATE DEHYDROGENASE"/>
    <property type="match status" value="1"/>
</dbReference>
<dbReference type="AlphaFoldDB" id="A0A4R6RBG6"/>
<evidence type="ECO:0000313" key="6">
    <source>
        <dbReference type="Proteomes" id="UP000294547"/>
    </source>
</evidence>
<organism evidence="5 6">
    <name type="scientific">Oharaeibacter diazotrophicus</name>
    <dbReference type="NCBI Taxonomy" id="1920512"/>
    <lineage>
        <taxon>Bacteria</taxon>
        <taxon>Pseudomonadati</taxon>
        <taxon>Pseudomonadota</taxon>
        <taxon>Alphaproteobacteria</taxon>
        <taxon>Hyphomicrobiales</taxon>
        <taxon>Pleomorphomonadaceae</taxon>
        <taxon>Oharaeibacter</taxon>
    </lineage>
</organism>
<accession>A0A4R6RBG6</accession>
<dbReference type="SUPFAM" id="SSF55103">
    <property type="entry name" value="FAD-linked oxidases, C-terminal domain"/>
    <property type="match status" value="1"/>
</dbReference>
<dbReference type="OrthoDB" id="9811557at2"/>
<dbReference type="SUPFAM" id="SSF56176">
    <property type="entry name" value="FAD-binding/transporter-associated domain-like"/>
    <property type="match status" value="1"/>
</dbReference>
<dbReference type="GO" id="GO:0071949">
    <property type="term" value="F:FAD binding"/>
    <property type="evidence" value="ECO:0007669"/>
    <property type="project" value="InterPro"/>
</dbReference>
<protein>
    <submittedName>
        <fullName evidence="5">Glycolate oxidase FAD binding subunit</fullName>
    </submittedName>
</protein>
<dbReference type="NCBIfam" id="NF008439">
    <property type="entry name" value="PRK11282.1"/>
    <property type="match status" value="1"/>
</dbReference>
<dbReference type="InterPro" id="IPR006094">
    <property type="entry name" value="Oxid_FAD_bind_N"/>
</dbReference>
<dbReference type="InterPro" id="IPR036318">
    <property type="entry name" value="FAD-bd_PCMH-like_sf"/>
</dbReference>
<gene>
    <name evidence="5" type="ORF">EDD54_3445</name>
</gene>
<dbReference type="PANTHER" id="PTHR11748:SF103">
    <property type="entry name" value="GLYCOLATE OXIDASE SUBUNIT GLCE"/>
    <property type="match status" value="1"/>
</dbReference>
<dbReference type="Gene3D" id="3.30.465.10">
    <property type="match status" value="1"/>
</dbReference>
<dbReference type="PROSITE" id="PS51387">
    <property type="entry name" value="FAD_PCMH"/>
    <property type="match status" value="1"/>
</dbReference>
<dbReference type="Pfam" id="PF01565">
    <property type="entry name" value="FAD_binding_4"/>
    <property type="match status" value="1"/>
</dbReference>